<sequence>MIILNKAGKVVFFKVGQLSKAEIDQVIQVIKKNL</sequence>
<comment type="caution">
    <text evidence="1">The sequence shown here is derived from an EMBL/GenBank/DDBJ whole genome shotgun (WGS) entry which is preliminary data.</text>
</comment>
<dbReference type="Proteomes" id="UP000226525">
    <property type="component" value="Unassembled WGS sequence"/>
</dbReference>
<evidence type="ECO:0000313" key="2">
    <source>
        <dbReference type="Proteomes" id="UP000226525"/>
    </source>
</evidence>
<accession>A0A2D6YFV3</accession>
<dbReference type="AlphaFoldDB" id="A0A2D6YFV3"/>
<gene>
    <name evidence="1" type="ORF">CMN54_01155</name>
</gene>
<proteinExistence type="predicted"/>
<dbReference type="EMBL" id="NZEX01000012">
    <property type="protein sequence ID" value="MAH62059.1"/>
    <property type="molecule type" value="Genomic_DNA"/>
</dbReference>
<evidence type="ECO:0000313" key="1">
    <source>
        <dbReference type="EMBL" id="MAH62059.1"/>
    </source>
</evidence>
<dbReference type="InterPro" id="IPR006513">
    <property type="entry name" value="YtfJ_HI0045"/>
</dbReference>
<name>A0A2D6YFV3_9DELT</name>
<reference evidence="2" key="1">
    <citation type="submission" date="2017-09" db="EMBL/GenBank/DDBJ databases">
        <title>The Reconstruction of 2,631 Draft Metagenome-Assembled Genomes from the Global Oceans.</title>
        <authorList>
            <person name="Tully B.J."/>
            <person name="Graham E.D."/>
            <person name="Heidelberg J.F."/>
        </authorList>
    </citation>
    <scope>NUCLEOTIDE SEQUENCE [LARGE SCALE GENOMIC DNA]</scope>
</reference>
<dbReference type="Pfam" id="PF09695">
    <property type="entry name" value="YtfJ_HI0045"/>
    <property type="match status" value="1"/>
</dbReference>
<organism evidence="1 2">
    <name type="scientific">SAR324 cluster bacterium</name>
    <dbReference type="NCBI Taxonomy" id="2024889"/>
    <lineage>
        <taxon>Bacteria</taxon>
        <taxon>Deltaproteobacteria</taxon>
        <taxon>SAR324 cluster</taxon>
    </lineage>
</organism>
<protein>
    <submittedName>
        <fullName evidence="1">Uncharacterized protein</fullName>
    </submittedName>
</protein>